<dbReference type="Proteomes" id="UP000318199">
    <property type="component" value="Unassembled WGS sequence"/>
</dbReference>
<dbReference type="SUPFAM" id="SSF53474">
    <property type="entry name" value="alpha/beta-Hydrolases"/>
    <property type="match status" value="1"/>
</dbReference>
<evidence type="ECO:0000313" key="2">
    <source>
        <dbReference type="EMBL" id="TWO71775.1"/>
    </source>
</evidence>
<dbReference type="RefSeq" id="WP_145892716.1">
    <property type="nucleotide sequence ID" value="NZ_VOBQ01000006.1"/>
</dbReference>
<feature type="domain" description="Dienelactone hydrolase" evidence="1">
    <location>
        <begin position="16"/>
        <end position="241"/>
    </location>
</feature>
<keyword evidence="3" id="KW-1185">Reference proteome</keyword>
<comment type="caution">
    <text evidence="2">The sequence shown here is derived from an EMBL/GenBank/DDBJ whole genome shotgun (WGS) entry which is preliminary data.</text>
</comment>
<evidence type="ECO:0000259" key="1">
    <source>
        <dbReference type="Pfam" id="PF01738"/>
    </source>
</evidence>
<gene>
    <name evidence="2" type="ORF">FN976_09200</name>
</gene>
<dbReference type="PANTHER" id="PTHR46623">
    <property type="entry name" value="CARBOXYMETHYLENEBUTENOLIDASE-RELATED"/>
    <property type="match status" value="1"/>
</dbReference>
<dbReference type="OrthoDB" id="9787933at2"/>
<dbReference type="EMBL" id="VOBQ01000006">
    <property type="protein sequence ID" value="TWO71775.1"/>
    <property type="molecule type" value="Genomic_DNA"/>
</dbReference>
<organism evidence="2 3">
    <name type="scientific">Caenimonas sedimenti</name>
    <dbReference type="NCBI Taxonomy" id="2596921"/>
    <lineage>
        <taxon>Bacteria</taxon>
        <taxon>Pseudomonadati</taxon>
        <taxon>Pseudomonadota</taxon>
        <taxon>Betaproteobacteria</taxon>
        <taxon>Burkholderiales</taxon>
        <taxon>Comamonadaceae</taxon>
        <taxon>Caenimonas</taxon>
    </lineage>
</organism>
<evidence type="ECO:0000313" key="3">
    <source>
        <dbReference type="Proteomes" id="UP000318199"/>
    </source>
</evidence>
<dbReference type="AlphaFoldDB" id="A0A562ZU13"/>
<dbReference type="Pfam" id="PF01738">
    <property type="entry name" value="DLH"/>
    <property type="match status" value="1"/>
</dbReference>
<name>A0A562ZU13_9BURK</name>
<dbReference type="GO" id="GO:0016787">
    <property type="term" value="F:hydrolase activity"/>
    <property type="evidence" value="ECO:0007669"/>
    <property type="project" value="UniProtKB-KW"/>
</dbReference>
<dbReference type="InterPro" id="IPR029058">
    <property type="entry name" value="AB_hydrolase_fold"/>
</dbReference>
<proteinExistence type="predicted"/>
<dbReference type="InterPro" id="IPR051049">
    <property type="entry name" value="Dienelactone_hydrolase-like"/>
</dbReference>
<sequence>MIEKHLDIPTADGAMNTFVVYPEEKGPFPVVLFYMDAPGKREELHDMARRLASVGYYVVLPNLYYRRSRDFWLTERTEAKMAVMFEHMQALTNAMTVRDTQAMLDFADAQPEADAQRVGCVGYCMSGPFVMHAAANFPDRIKSIAAIHPAQMVTDQDDSPHLLGARVKCESYFGCAETDKWAPPETVATLKAALEAGGTPHRIEWYPNSEHGFVFPLRTGIYHQPSAERHWERVFDLFRRTLTPSA</sequence>
<accession>A0A562ZU13</accession>
<dbReference type="Gene3D" id="3.40.50.1820">
    <property type="entry name" value="alpha/beta hydrolase"/>
    <property type="match status" value="1"/>
</dbReference>
<keyword evidence="2" id="KW-0378">Hydrolase</keyword>
<reference evidence="2 3" key="1">
    <citation type="submission" date="2019-07" db="EMBL/GenBank/DDBJ databases">
        <title>Caenimonas sedimenti sp. nov., isolated from activated sludge.</title>
        <authorList>
            <person name="Xu J."/>
        </authorList>
    </citation>
    <scope>NUCLEOTIDE SEQUENCE [LARGE SCALE GENOMIC DNA]</scope>
    <source>
        <strain evidence="2 3">HX-9-20</strain>
    </source>
</reference>
<dbReference type="InterPro" id="IPR002925">
    <property type="entry name" value="Dienelactn_hydro"/>
</dbReference>
<protein>
    <submittedName>
        <fullName evidence="2">Dienelactone hydrolase family protein</fullName>
    </submittedName>
</protein>
<dbReference type="PANTHER" id="PTHR46623:SF10">
    <property type="entry name" value="CARBOXYMETHYLENEBUTENOLIDASE HOMOLOG"/>
    <property type="match status" value="1"/>
</dbReference>